<keyword evidence="4" id="KW-0694">RNA-binding</keyword>
<keyword evidence="7" id="KW-1185">Reference proteome</keyword>
<dbReference type="PROSITE" id="PS01196">
    <property type="entry name" value="PEPT_TRNA_HYDROL_2"/>
    <property type="match status" value="1"/>
</dbReference>
<comment type="similarity">
    <text evidence="5">Belongs to the PTH family.</text>
</comment>
<sequence length="185" mass="20083">MSTVPRLLVAGLGNLPYPNTRHSLGQLIIDELAWRTGIQLSSDRDGFCGHGQNVSLGETRVDLVLYKSKHLMNISGPSIAAACRSRGIPPHMLVLVSDSTDHDPCKLNCRLGGSPRGHNGIKSVVSALGTPDFHRLRVGVGRHPTMDLAEYVMGRLSSHERQFWNGEGVDLVCEAIGKIARDAKK</sequence>
<protein>
    <recommendedName>
        <fullName evidence="1">peptidyl-tRNA hydrolase</fullName>
        <ecNumber evidence="1">3.1.1.29</ecNumber>
    </recommendedName>
</protein>
<keyword evidence="3 6" id="KW-0378">Hydrolase</keyword>
<dbReference type="NCBIfam" id="TIGR00447">
    <property type="entry name" value="pth"/>
    <property type="match status" value="1"/>
</dbReference>
<dbReference type="EC" id="3.1.1.29" evidence="1"/>
<dbReference type="SUPFAM" id="SSF53178">
    <property type="entry name" value="Peptidyl-tRNA hydrolase-like"/>
    <property type="match status" value="1"/>
</dbReference>
<dbReference type="PANTHER" id="PTHR17224:SF1">
    <property type="entry name" value="PEPTIDYL-TRNA HYDROLASE"/>
    <property type="match status" value="1"/>
</dbReference>
<dbReference type="InterPro" id="IPR001328">
    <property type="entry name" value="Pept_tRNA_hydro"/>
</dbReference>
<dbReference type="InterPro" id="IPR018171">
    <property type="entry name" value="Pept_tRNA_hydro_CS"/>
</dbReference>
<evidence type="ECO:0000256" key="5">
    <source>
        <dbReference type="ARBA" id="ARBA00038063"/>
    </source>
</evidence>
<evidence type="ECO:0000256" key="4">
    <source>
        <dbReference type="ARBA" id="ARBA00022884"/>
    </source>
</evidence>
<comment type="caution">
    <text evidence="6">The sequence shown here is derived from an EMBL/GenBank/DDBJ whole genome shotgun (WGS) entry which is preliminary data.</text>
</comment>
<evidence type="ECO:0000256" key="1">
    <source>
        <dbReference type="ARBA" id="ARBA00013260"/>
    </source>
</evidence>
<dbReference type="InterPro" id="IPR036416">
    <property type="entry name" value="Pept_tRNA_hydro_sf"/>
</dbReference>
<proteinExistence type="inferred from homology"/>
<dbReference type="Pfam" id="PF01195">
    <property type="entry name" value="Pept_tRNA_hydro"/>
    <property type="match status" value="1"/>
</dbReference>
<dbReference type="Proteomes" id="UP001221142">
    <property type="component" value="Unassembled WGS sequence"/>
</dbReference>
<dbReference type="Gene3D" id="3.40.50.1470">
    <property type="entry name" value="Peptidyl-tRNA hydrolase"/>
    <property type="match status" value="1"/>
</dbReference>
<evidence type="ECO:0000313" key="7">
    <source>
        <dbReference type="Proteomes" id="UP001221142"/>
    </source>
</evidence>
<dbReference type="PANTHER" id="PTHR17224">
    <property type="entry name" value="PEPTIDYL-TRNA HYDROLASE"/>
    <property type="match status" value="1"/>
</dbReference>
<dbReference type="AlphaFoldDB" id="A0AAD7C0I8"/>
<accession>A0AAD7C0I8</accession>
<dbReference type="EMBL" id="JARKIF010000007">
    <property type="protein sequence ID" value="KAJ7634635.1"/>
    <property type="molecule type" value="Genomic_DNA"/>
</dbReference>
<gene>
    <name evidence="6" type="ORF">FB45DRAFT_470846</name>
</gene>
<evidence type="ECO:0000256" key="3">
    <source>
        <dbReference type="ARBA" id="ARBA00022801"/>
    </source>
</evidence>
<reference evidence="6" key="1">
    <citation type="submission" date="2023-03" db="EMBL/GenBank/DDBJ databases">
        <title>Massive genome expansion in bonnet fungi (Mycena s.s.) driven by repeated elements and novel gene families across ecological guilds.</title>
        <authorList>
            <consortium name="Lawrence Berkeley National Laboratory"/>
            <person name="Harder C.B."/>
            <person name="Miyauchi S."/>
            <person name="Viragh M."/>
            <person name="Kuo A."/>
            <person name="Thoen E."/>
            <person name="Andreopoulos B."/>
            <person name="Lu D."/>
            <person name="Skrede I."/>
            <person name="Drula E."/>
            <person name="Henrissat B."/>
            <person name="Morin E."/>
            <person name="Kohler A."/>
            <person name="Barry K."/>
            <person name="LaButti K."/>
            <person name="Morin E."/>
            <person name="Salamov A."/>
            <person name="Lipzen A."/>
            <person name="Mereny Z."/>
            <person name="Hegedus B."/>
            <person name="Baldrian P."/>
            <person name="Stursova M."/>
            <person name="Weitz H."/>
            <person name="Taylor A."/>
            <person name="Grigoriev I.V."/>
            <person name="Nagy L.G."/>
            <person name="Martin F."/>
            <person name="Kauserud H."/>
        </authorList>
    </citation>
    <scope>NUCLEOTIDE SEQUENCE</scope>
    <source>
        <strain evidence="6">9284</strain>
    </source>
</reference>
<dbReference type="GO" id="GO:0000049">
    <property type="term" value="F:tRNA binding"/>
    <property type="evidence" value="ECO:0007669"/>
    <property type="project" value="UniProtKB-KW"/>
</dbReference>
<evidence type="ECO:0000256" key="2">
    <source>
        <dbReference type="ARBA" id="ARBA00022555"/>
    </source>
</evidence>
<organism evidence="6 7">
    <name type="scientific">Roridomyces roridus</name>
    <dbReference type="NCBI Taxonomy" id="1738132"/>
    <lineage>
        <taxon>Eukaryota</taxon>
        <taxon>Fungi</taxon>
        <taxon>Dikarya</taxon>
        <taxon>Basidiomycota</taxon>
        <taxon>Agaricomycotina</taxon>
        <taxon>Agaricomycetes</taxon>
        <taxon>Agaricomycetidae</taxon>
        <taxon>Agaricales</taxon>
        <taxon>Marasmiineae</taxon>
        <taxon>Mycenaceae</taxon>
        <taxon>Roridomyces</taxon>
    </lineage>
</organism>
<dbReference type="GO" id="GO:0004045">
    <property type="term" value="F:peptidyl-tRNA hydrolase activity"/>
    <property type="evidence" value="ECO:0007669"/>
    <property type="project" value="UniProtKB-EC"/>
</dbReference>
<name>A0AAD7C0I8_9AGAR</name>
<keyword evidence="2" id="KW-0820">tRNA-binding</keyword>
<evidence type="ECO:0000313" key="6">
    <source>
        <dbReference type="EMBL" id="KAJ7634635.1"/>
    </source>
</evidence>